<accession>A0A381N6I8</accession>
<proteinExistence type="predicted"/>
<sequence length="63" mass="6951">MTSRINAASDFIGRQTELAPLNAALDDAVAGRAYGDASLSEQRAACVIYGWWYERQSAPFNWP</sequence>
<name>A0A381N6I8_9ZZZZ</name>
<organism evidence="1">
    <name type="scientific">marine metagenome</name>
    <dbReference type="NCBI Taxonomy" id="408172"/>
    <lineage>
        <taxon>unclassified sequences</taxon>
        <taxon>metagenomes</taxon>
        <taxon>ecological metagenomes</taxon>
    </lineage>
</organism>
<protein>
    <submittedName>
        <fullName evidence="1">Uncharacterized protein</fullName>
    </submittedName>
</protein>
<reference evidence="1" key="1">
    <citation type="submission" date="2018-05" db="EMBL/GenBank/DDBJ databases">
        <authorList>
            <person name="Lanie J.A."/>
            <person name="Ng W.-L."/>
            <person name="Kazmierczak K.M."/>
            <person name="Andrzejewski T.M."/>
            <person name="Davidsen T.M."/>
            <person name="Wayne K.J."/>
            <person name="Tettelin H."/>
            <person name="Glass J.I."/>
            <person name="Rusch D."/>
            <person name="Podicherti R."/>
            <person name="Tsui H.-C.T."/>
            <person name="Winkler M.E."/>
        </authorList>
    </citation>
    <scope>NUCLEOTIDE SEQUENCE</scope>
</reference>
<dbReference type="AlphaFoldDB" id="A0A381N6I8"/>
<evidence type="ECO:0000313" key="1">
    <source>
        <dbReference type="EMBL" id="SUZ50059.1"/>
    </source>
</evidence>
<dbReference type="EMBL" id="UINC01000150">
    <property type="protein sequence ID" value="SUZ50059.1"/>
    <property type="molecule type" value="Genomic_DNA"/>
</dbReference>
<gene>
    <name evidence="1" type="ORF">METZ01_LOCUS2913</name>
</gene>